<reference evidence="2" key="1">
    <citation type="submission" date="2016-04" db="EMBL/GenBank/DDBJ databases">
        <authorList>
            <person name="Tagini F."/>
        </authorList>
    </citation>
    <scope>NUCLEOTIDE SEQUENCE [LARGE SCALE GENOMIC DNA]</scope>
    <source>
        <strain evidence="2">CHUV0807</strain>
    </source>
</reference>
<gene>
    <name evidence="1" type="ORF">CHUV0807_1293</name>
</gene>
<name>A0A1C3H4Q6_9GAMM</name>
<dbReference type="Proteomes" id="UP000190837">
    <property type="component" value="Unassembled WGS sequence"/>
</dbReference>
<dbReference type="RefSeq" id="WP_079540604.1">
    <property type="nucleotide sequence ID" value="NZ_CP171111.1"/>
</dbReference>
<evidence type="ECO:0000313" key="1">
    <source>
        <dbReference type="EMBL" id="SAM64921.1"/>
    </source>
</evidence>
<organism evidence="1 2">
    <name type="scientific">Cardiobacterium hominis</name>
    <dbReference type="NCBI Taxonomy" id="2718"/>
    <lineage>
        <taxon>Bacteria</taxon>
        <taxon>Pseudomonadati</taxon>
        <taxon>Pseudomonadota</taxon>
        <taxon>Gammaproteobacteria</taxon>
        <taxon>Cardiobacteriales</taxon>
        <taxon>Cardiobacteriaceae</taxon>
        <taxon>Cardiobacterium</taxon>
    </lineage>
</organism>
<dbReference type="AlphaFoldDB" id="A0A1C3H4Q6"/>
<sequence>MKPLFLSALLALGGCAQSDYFGDYHESSTVTYGMAGNSIRSDTSGYWHERGVSAPQGDVAIWNDSVNIHINSNPPSNYYRPGGYRRGYGDDPCYVERQVYQHGRPVTILQPCHSSPYF</sequence>
<dbReference type="EMBL" id="FKLO01000046">
    <property type="protein sequence ID" value="SAM64921.1"/>
    <property type="molecule type" value="Genomic_DNA"/>
</dbReference>
<dbReference type="PROSITE" id="PS51257">
    <property type="entry name" value="PROKAR_LIPOPROTEIN"/>
    <property type="match status" value="1"/>
</dbReference>
<accession>A0A1C3H4Q6</accession>
<proteinExistence type="predicted"/>
<evidence type="ECO:0000313" key="2">
    <source>
        <dbReference type="Proteomes" id="UP000190837"/>
    </source>
</evidence>
<evidence type="ECO:0008006" key="3">
    <source>
        <dbReference type="Google" id="ProtNLM"/>
    </source>
</evidence>
<protein>
    <recommendedName>
        <fullName evidence="3">Lipoprotein</fullName>
    </recommendedName>
</protein>